<dbReference type="WBParaSite" id="PS1159_v2.g2445.t1">
    <property type="protein sequence ID" value="PS1159_v2.g2445.t1"/>
    <property type="gene ID" value="PS1159_v2.g2445"/>
</dbReference>
<accession>A0AC35G7E7</accession>
<proteinExistence type="predicted"/>
<evidence type="ECO:0000313" key="1">
    <source>
        <dbReference type="Proteomes" id="UP000887580"/>
    </source>
</evidence>
<sequence>MSDRSASNMDLGLPEYIWYYVAKNVSSPKLYRKLVQYSKFFYDNNHILLLHCLEYDNGSWKTCSKIGGKSCDEVNGEKCSALKAIDLDEISIKIWVTNAIGAYTTLEDHIAPLVIPSTLKSYAVYFEAWNQELSFDHLLFFGGTVKSCNFVNVSVKKNIHNVLSFAETVQNLPVVEKFIFWTGSYSSITSTTVKELLKVPNFYKIKTLKLRNISDEFDIEEFYQLFLKTNKTMKVAIWFNRDVSDVYKQKIREISKEILESESNDFLPPDLNFFPLFI</sequence>
<reference evidence="2" key="1">
    <citation type="submission" date="2022-11" db="UniProtKB">
        <authorList>
            <consortium name="WormBaseParasite"/>
        </authorList>
    </citation>
    <scope>IDENTIFICATION</scope>
</reference>
<evidence type="ECO:0000313" key="2">
    <source>
        <dbReference type="WBParaSite" id="PS1159_v2.g2445.t1"/>
    </source>
</evidence>
<protein>
    <submittedName>
        <fullName evidence="2">Uncharacterized protein</fullName>
    </submittedName>
</protein>
<name>A0AC35G7E7_9BILA</name>
<organism evidence="1 2">
    <name type="scientific">Panagrolaimus sp. PS1159</name>
    <dbReference type="NCBI Taxonomy" id="55785"/>
    <lineage>
        <taxon>Eukaryota</taxon>
        <taxon>Metazoa</taxon>
        <taxon>Ecdysozoa</taxon>
        <taxon>Nematoda</taxon>
        <taxon>Chromadorea</taxon>
        <taxon>Rhabditida</taxon>
        <taxon>Tylenchina</taxon>
        <taxon>Panagrolaimomorpha</taxon>
        <taxon>Panagrolaimoidea</taxon>
        <taxon>Panagrolaimidae</taxon>
        <taxon>Panagrolaimus</taxon>
    </lineage>
</organism>
<dbReference type="Proteomes" id="UP000887580">
    <property type="component" value="Unplaced"/>
</dbReference>